<name>A0A8S1E2E3_9INSE</name>
<accession>A0A8S1E2E3</accession>
<reference evidence="1 2" key="1">
    <citation type="submission" date="2020-04" db="EMBL/GenBank/DDBJ databases">
        <authorList>
            <person name="Alioto T."/>
            <person name="Alioto T."/>
            <person name="Gomez Garrido J."/>
        </authorList>
    </citation>
    <scope>NUCLEOTIDE SEQUENCE [LARGE SCALE GENOMIC DNA]</scope>
</reference>
<dbReference type="EMBL" id="CADEPI010000547">
    <property type="protein sequence ID" value="CAB3387190.1"/>
    <property type="molecule type" value="Genomic_DNA"/>
</dbReference>
<protein>
    <submittedName>
        <fullName evidence="1">Uncharacterized protein</fullName>
    </submittedName>
</protein>
<comment type="caution">
    <text evidence="1">The sequence shown here is derived from an EMBL/GenBank/DDBJ whole genome shotgun (WGS) entry which is preliminary data.</text>
</comment>
<dbReference type="AlphaFoldDB" id="A0A8S1E2E3"/>
<dbReference type="Proteomes" id="UP000494165">
    <property type="component" value="Unassembled WGS sequence"/>
</dbReference>
<evidence type="ECO:0000313" key="2">
    <source>
        <dbReference type="Proteomes" id="UP000494165"/>
    </source>
</evidence>
<organism evidence="1 2">
    <name type="scientific">Cloeon dipterum</name>
    <dbReference type="NCBI Taxonomy" id="197152"/>
    <lineage>
        <taxon>Eukaryota</taxon>
        <taxon>Metazoa</taxon>
        <taxon>Ecdysozoa</taxon>
        <taxon>Arthropoda</taxon>
        <taxon>Hexapoda</taxon>
        <taxon>Insecta</taxon>
        <taxon>Pterygota</taxon>
        <taxon>Palaeoptera</taxon>
        <taxon>Ephemeroptera</taxon>
        <taxon>Pisciforma</taxon>
        <taxon>Baetidae</taxon>
        <taxon>Cloeon</taxon>
    </lineage>
</organism>
<evidence type="ECO:0000313" key="1">
    <source>
        <dbReference type="EMBL" id="CAB3387190.1"/>
    </source>
</evidence>
<proteinExistence type="predicted"/>
<gene>
    <name evidence="1" type="ORF">CLODIP_2_CD13547</name>
</gene>
<sequence>MEEHAAFLCCRTEQKAFGSLPSSNNRVVRASQPLNRTDIEGSRRILTQRCLCIIPQCTAQRKSGKLIHILPFLVRVTRIPLRIIKKDPSVNSAISEKTGGKPSSK</sequence>
<keyword evidence="2" id="KW-1185">Reference proteome</keyword>